<feature type="compositionally biased region" description="Pro residues" evidence="2">
    <location>
        <begin position="48"/>
        <end position="58"/>
    </location>
</feature>
<evidence type="ECO:0000256" key="2">
    <source>
        <dbReference type="SAM" id="MobiDB-lite"/>
    </source>
</evidence>
<accession>A0A670IGP6</accession>
<dbReference type="GO" id="GO:0042462">
    <property type="term" value="P:eye photoreceptor cell development"/>
    <property type="evidence" value="ECO:0007669"/>
    <property type="project" value="TreeGrafter"/>
</dbReference>
<name>A0A670IGP6_PODMU</name>
<dbReference type="Gene3D" id="1.25.40.20">
    <property type="entry name" value="Ankyrin repeat-containing domain"/>
    <property type="match status" value="1"/>
</dbReference>
<dbReference type="InterPro" id="IPR036770">
    <property type="entry name" value="Ankyrin_rpt-contain_sf"/>
</dbReference>
<keyword evidence="1" id="KW-0040">ANK repeat</keyword>
<dbReference type="GeneTree" id="ENSGT00390000000549"/>
<reference evidence="3" key="2">
    <citation type="submission" date="2025-08" db="UniProtKB">
        <authorList>
            <consortium name="Ensembl"/>
        </authorList>
    </citation>
    <scope>IDENTIFICATION</scope>
</reference>
<dbReference type="PANTHER" id="PTHR16058">
    <property type="entry name" value="DOUBLE ZINC RIBBON AND ANKYRIN REPEAT-CONTAINING PROTEIN 1"/>
    <property type="match status" value="1"/>
</dbReference>
<feature type="compositionally biased region" description="Low complexity" evidence="2">
    <location>
        <begin position="91"/>
        <end position="103"/>
    </location>
</feature>
<feature type="region of interest" description="Disordered" evidence="2">
    <location>
        <begin position="1"/>
        <end position="28"/>
    </location>
</feature>
<dbReference type="SMART" id="SM00248">
    <property type="entry name" value="ANK"/>
    <property type="match status" value="2"/>
</dbReference>
<protein>
    <submittedName>
        <fullName evidence="3">Double zinc ribbon and ankyrin repeat domains 1</fullName>
    </submittedName>
</protein>
<feature type="repeat" description="ANK" evidence="1">
    <location>
        <begin position="637"/>
        <end position="669"/>
    </location>
</feature>
<evidence type="ECO:0000313" key="3">
    <source>
        <dbReference type="Ensembl" id="ENSPMRP00000010846.1"/>
    </source>
</evidence>
<dbReference type="InterPro" id="IPR026876">
    <property type="entry name" value="Fn3_assoc_repeat"/>
</dbReference>
<dbReference type="PROSITE" id="PS50088">
    <property type="entry name" value="ANK_REPEAT"/>
    <property type="match status" value="1"/>
</dbReference>
<proteinExistence type="predicted"/>
<gene>
    <name evidence="3" type="primary">DZANK1</name>
</gene>
<dbReference type="InterPro" id="IPR052481">
    <property type="entry name" value="DZAN1"/>
</dbReference>
<dbReference type="AlphaFoldDB" id="A0A670IGP6"/>
<sequence length="746" mass="82138">MRLPSIPPSKSLCEDVDEDRALRHPGPLDAGVAFDSGSAFTCSLSPAAPGPSLPPWRKPPSQSETRGVAWGGGDVNRRRPSGRRGWRERAAAVAGATGSVTSTEGARRGRGWRKRAAAVAGATGSVTSTEGARRGGAGGKERLRLPWRRTRLGPGARPPTLRGKMTAGSILVPQIIPLRLSTPGKAKHEIDTNTLIEIKSDTPDVTIYYTIDGSKPQLFRKLNYRDHNTFKYNGPITLPDGKITIKALAVTKDGRESTVVTKVFIVEYVTPNVHVPDEDENENFLEDLISQEMEDELSHLNLRKKEASAESRFHLPDVALELQGLPEEKSFVPSQIIGTHLLKNYLNTSSDGEKSNSATWMPRSQMELCNKCQTMVPRNSPTCIVCEALMTPRLQEQGSIRQKSNSLQTRQQSVISLPPSIPNLLEKKEQGTQTIGLYYPSIKFLEKKESELLSQKEKSNETNYHKPLLTAISPGRGYWRKQLDHVCAHLRSYTQNNLEFRTLIGEPQMGKLISATVHKDSYQVSLQINYALAINKDILTNKPLAFGYHELSPSKAGRAGLYESQAGLAREESQRVPSPSEKVKRMMKTGTCLEKEDKLTTESRQLLKEVGPKGQGRPFVVEQLIDEGADPNCTNSEDQPALTLAVLNRHHEVIPILVQKGANVDHQSRPLNNTALHEAVLLGLEGWECMDALVGCNANIKKKNSRGLSACDLALKSGIDKIVSLFARKLGKRMLDKTSTTQAESA</sequence>
<dbReference type="PANTHER" id="PTHR16058:SF4">
    <property type="entry name" value="DOUBLE ZINC RIBBON AND ANKYRIN REPEAT-CONTAINING PROTEIN 1"/>
    <property type="match status" value="1"/>
</dbReference>
<feature type="region of interest" description="Disordered" evidence="2">
    <location>
        <begin position="566"/>
        <end position="587"/>
    </location>
</feature>
<dbReference type="Pfam" id="PF12796">
    <property type="entry name" value="Ank_2"/>
    <property type="match status" value="1"/>
</dbReference>
<dbReference type="SUPFAM" id="SSF48403">
    <property type="entry name" value="Ankyrin repeat"/>
    <property type="match status" value="1"/>
</dbReference>
<dbReference type="Pfam" id="PF13287">
    <property type="entry name" value="Fn3_assoc"/>
    <property type="match status" value="1"/>
</dbReference>
<feature type="region of interest" description="Disordered" evidence="2">
    <location>
        <begin position="45"/>
        <end position="142"/>
    </location>
</feature>
<dbReference type="Ensembl" id="ENSPMRT00000011573.1">
    <property type="protein sequence ID" value="ENSPMRP00000010846.1"/>
    <property type="gene ID" value="ENSPMRG00000007210.1"/>
</dbReference>
<dbReference type="Proteomes" id="UP000472272">
    <property type="component" value="Chromosome 7"/>
</dbReference>
<dbReference type="InterPro" id="IPR002110">
    <property type="entry name" value="Ankyrin_rpt"/>
</dbReference>
<evidence type="ECO:0000313" key="4">
    <source>
        <dbReference type="Proteomes" id="UP000472272"/>
    </source>
</evidence>
<reference evidence="3 4" key="1">
    <citation type="journal article" date="2019" name="Proc. Natl. Acad. Sci. U.S.A.">
        <title>Regulatory changes in pterin and carotenoid genes underlie balanced color polymorphisms in the wall lizard.</title>
        <authorList>
            <person name="Andrade P."/>
            <person name="Pinho C."/>
            <person name="Perez I de Lanuza G."/>
            <person name="Afonso S."/>
            <person name="Brejcha J."/>
            <person name="Rubin C.J."/>
            <person name="Wallerman O."/>
            <person name="Pereira P."/>
            <person name="Sabatino S.J."/>
            <person name="Bellati A."/>
            <person name="Pellitteri-Rosa D."/>
            <person name="Bosakova Z."/>
            <person name="Bunikis I."/>
            <person name="Carretero M.A."/>
            <person name="Feiner N."/>
            <person name="Marsik P."/>
            <person name="Pauperio F."/>
            <person name="Salvi D."/>
            <person name="Soler L."/>
            <person name="While G.M."/>
            <person name="Uller T."/>
            <person name="Font E."/>
            <person name="Andersson L."/>
            <person name="Carneiro M."/>
        </authorList>
    </citation>
    <scope>NUCLEOTIDE SEQUENCE</scope>
</reference>
<reference evidence="3" key="3">
    <citation type="submission" date="2025-09" db="UniProtKB">
        <authorList>
            <consortium name="Ensembl"/>
        </authorList>
    </citation>
    <scope>IDENTIFICATION</scope>
</reference>
<dbReference type="OMA" id="WIPPAYP"/>
<evidence type="ECO:0000256" key="1">
    <source>
        <dbReference type="PROSITE-ProRule" id="PRU00023"/>
    </source>
</evidence>
<organism evidence="3 4">
    <name type="scientific">Podarcis muralis</name>
    <name type="common">Wall lizard</name>
    <name type="synonym">Lacerta muralis</name>
    <dbReference type="NCBI Taxonomy" id="64176"/>
    <lineage>
        <taxon>Eukaryota</taxon>
        <taxon>Metazoa</taxon>
        <taxon>Chordata</taxon>
        <taxon>Craniata</taxon>
        <taxon>Vertebrata</taxon>
        <taxon>Euteleostomi</taxon>
        <taxon>Lepidosauria</taxon>
        <taxon>Squamata</taxon>
        <taxon>Bifurcata</taxon>
        <taxon>Unidentata</taxon>
        <taxon>Episquamata</taxon>
        <taxon>Laterata</taxon>
        <taxon>Lacertibaenia</taxon>
        <taxon>Lacertidae</taxon>
        <taxon>Podarcis</taxon>
    </lineage>
</organism>
<keyword evidence="4" id="KW-1185">Reference proteome</keyword>